<dbReference type="Proteomes" id="UP000639772">
    <property type="component" value="Unassembled WGS sequence"/>
</dbReference>
<proteinExistence type="predicted"/>
<name>A0A835PFE2_VANPL</name>
<dbReference type="EMBL" id="JADCNM010000097">
    <property type="protein sequence ID" value="KAG0450677.1"/>
    <property type="molecule type" value="Genomic_DNA"/>
</dbReference>
<protein>
    <submittedName>
        <fullName evidence="1">Uncharacterized protein</fullName>
    </submittedName>
</protein>
<comment type="caution">
    <text evidence="1">The sequence shown here is derived from an EMBL/GenBank/DDBJ whole genome shotgun (WGS) entry which is preliminary data.</text>
</comment>
<sequence>MAMIKALGKGMRDVKEGEVVIDVDNVVQVEPVCSARRVRAIQGREVHNKEERCWVKRQSYHISIVGTISEGCDGMDSWVGLAHGECMQVVQLERCAVQAGLGLHREEKYIVRRASAKLKNDVELRSIQEY</sequence>
<gene>
    <name evidence="1" type="ORF">HPP92_026625</name>
</gene>
<evidence type="ECO:0000313" key="1">
    <source>
        <dbReference type="EMBL" id="KAG0450677.1"/>
    </source>
</evidence>
<reference evidence="1 2" key="1">
    <citation type="journal article" date="2020" name="Nat. Food">
        <title>A phased Vanilla planifolia genome enables genetic improvement of flavour and production.</title>
        <authorList>
            <person name="Hasing T."/>
            <person name="Tang H."/>
            <person name="Brym M."/>
            <person name="Khazi F."/>
            <person name="Huang T."/>
            <person name="Chambers A.H."/>
        </authorList>
    </citation>
    <scope>NUCLEOTIDE SEQUENCE [LARGE SCALE GENOMIC DNA]</scope>
    <source>
        <tissue evidence="1">Leaf</tissue>
    </source>
</reference>
<evidence type="ECO:0000313" key="2">
    <source>
        <dbReference type="Proteomes" id="UP000639772"/>
    </source>
</evidence>
<dbReference type="AlphaFoldDB" id="A0A835PFE2"/>
<organism evidence="1 2">
    <name type="scientific">Vanilla planifolia</name>
    <name type="common">Vanilla</name>
    <dbReference type="NCBI Taxonomy" id="51239"/>
    <lineage>
        <taxon>Eukaryota</taxon>
        <taxon>Viridiplantae</taxon>
        <taxon>Streptophyta</taxon>
        <taxon>Embryophyta</taxon>
        <taxon>Tracheophyta</taxon>
        <taxon>Spermatophyta</taxon>
        <taxon>Magnoliopsida</taxon>
        <taxon>Liliopsida</taxon>
        <taxon>Asparagales</taxon>
        <taxon>Orchidaceae</taxon>
        <taxon>Vanilloideae</taxon>
        <taxon>Vanilleae</taxon>
        <taxon>Vanilla</taxon>
    </lineage>
</organism>
<accession>A0A835PFE2</accession>